<evidence type="ECO:0000256" key="7">
    <source>
        <dbReference type="SAM" id="MobiDB-lite"/>
    </source>
</evidence>
<proteinExistence type="predicted"/>
<dbReference type="InterPro" id="IPR036736">
    <property type="entry name" value="ACP-like_sf"/>
</dbReference>
<dbReference type="GO" id="GO:0005737">
    <property type="term" value="C:cytoplasm"/>
    <property type="evidence" value="ECO:0007669"/>
    <property type="project" value="TreeGrafter"/>
</dbReference>
<dbReference type="Proteomes" id="UP000004416">
    <property type="component" value="Unassembled WGS sequence"/>
</dbReference>
<evidence type="ECO:0000313" key="9">
    <source>
        <dbReference type="EMBL" id="EHL03930.1"/>
    </source>
</evidence>
<feature type="compositionally biased region" description="Low complexity" evidence="7">
    <location>
        <begin position="671"/>
        <end position="682"/>
    </location>
</feature>
<dbReference type="RefSeq" id="WP_005817524.1">
    <property type="nucleotide sequence ID" value="NZ_JH414493.1"/>
</dbReference>
<dbReference type="SUPFAM" id="SSF52777">
    <property type="entry name" value="CoA-dependent acyltransferases"/>
    <property type="match status" value="2"/>
</dbReference>
<dbReference type="Pfam" id="PF08242">
    <property type="entry name" value="Methyltransf_12"/>
    <property type="match status" value="1"/>
</dbReference>
<evidence type="ECO:0000256" key="4">
    <source>
        <dbReference type="ARBA" id="ARBA00022553"/>
    </source>
</evidence>
<dbReference type="PROSITE" id="PS00012">
    <property type="entry name" value="PHOSPHOPANTETHEINE"/>
    <property type="match status" value="1"/>
</dbReference>
<dbReference type="Pfam" id="PF18563">
    <property type="entry name" value="TubC_N"/>
    <property type="match status" value="1"/>
</dbReference>
<dbReference type="InterPro" id="IPR042099">
    <property type="entry name" value="ANL_N_sf"/>
</dbReference>
<dbReference type="InterPro" id="IPR000873">
    <property type="entry name" value="AMP-dep_synth/lig_dom"/>
</dbReference>
<dbReference type="Pfam" id="PF00501">
    <property type="entry name" value="AMP-binding"/>
    <property type="match status" value="2"/>
</dbReference>
<dbReference type="InterPro" id="IPR001242">
    <property type="entry name" value="Condensation_dom"/>
</dbReference>
<dbReference type="PANTHER" id="PTHR45527">
    <property type="entry name" value="NONRIBOSOMAL PEPTIDE SYNTHETASE"/>
    <property type="match status" value="1"/>
</dbReference>
<keyword evidence="5" id="KW-0436">Ligase</keyword>
<dbReference type="GO" id="GO:0008610">
    <property type="term" value="P:lipid biosynthetic process"/>
    <property type="evidence" value="ECO:0007669"/>
    <property type="project" value="UniProtKB-ARBA"/>
</dbReference>
<dbReference type="HOGENOM" id="CLU_000022_2_15_9"/>
<evidence type="ECO:0000256" key="1">
    <source>
        <dbReference type="ARBA" id="ARBA00001957"/>
    </source>
</evidence>
<dbReference type="GO" id="GO:0009403">
    <property type="term" value="P:toxin biosynthetic process"/>
    <property type="evidence" value="ECO:0007669"/>
    <property type="project" value="UniProtKB-ARBA"/>
</dbReference>
<dbReference type="PATRIC" id="fig|537010.4.peg.5053"/>
<dbReference type="Gene3D" id="3.40.50.150">
    <property type="entry name" value="Vaccinia Virus protein VP39"/>
    <property type="match status" value="1"/>
</dbReference>
<dbReference type="InterPro" id="IPR041464">
    <property type="entry name" value="TubC_N"/>
</dbReference>
<dbReference type="Gene3D" id="3.40.50.1820">
    <property type="entry name" value="alpha/beta hydrolase"/>
    <property type="match status" value="1"/>
</dbReference>
<dbReference type="Gene3D" id="3.30.559.10">
    <property type="entry name" value="Chloramphenicol acetyltransferase-like domain"/>
    <property type="match status" value="1"/>
</dbReference>
<evidence type="ECO:0000256" key="2">
    <source>
        <dbReference type="ARBA" id="ARBA00004924"/>
    </source>
</evidence>
<organism evidence="9 10">
    <name type="scientific">Desulfitobacterium hafniense DP7</name>
    <dbReference type="NCBI Taxonomy" id="537010"/>
    <lineage>
        <taxon>Bacteria</taxon>
        <taxon>Bacillati</taxon>
        <taxon>Bacillota</taxon>
        <taxon>Clostridia</taxon>
        <taxon>Eubacteriales</taxon>
        <taxon>Desulfitobacteriaceae</taxon>
        <taxon>Desulfitobacterium</taxon>
    </lineage>
</organism>
<comment type="caution">
    <text evidence="9">The sequence shown here is derived from an EMBL/GenBank/DDBJ whole genome shotgun (WGS) entry which is preliminary data.</text>
</comment>
<keyword evidence="6" id="KW-0045">Antibiotic biosynthesis</keyword>
<dbReference type="Gene3D" id="1.10.1200.10">
    <property type="entry name" value="ACP-like"/>
    <property type="match status" value="1"/>
</dbReference>
<evidence type="ECO:0000256" key="6">
    <source>
        <dbReference type="ARBA" id="ARBA00023194"/>
    </source>
</evidence>
<dbReference type="PROSITE" id="PS00455">
    <property type="entry name" value="AMP_BINDING"/>
    <property type="match status" value="1"/>
</dbReference>
<gene>
    <name evidence="9" type="ORF">HMPREF0322_05422</name>
</gene>
<feature type="domain" description="Carrier" evidence="8">
    <location>
        <begin position="1550"/>
        <end position="1631"/>
    </location>
</feature>
<dbReference type="Gene3D" id="3.30.559.30">
    <property type="entry name" value="Nonribosomal peptide synthetase, condensation domain"/>
    <property type="match status" value="1"/>
</dbReference>
<dbReference type="EMBL" id="AFZX01000141">
    <property type="protein sequence ID" value="EHL03930.1"/>
    <property type="molecule type" value="Genomic_DNA"/>
</dbReference>
<dbReference type="InterPro" id="IPR044894">
    <property type="entry name" value="TubC_N_sf"/>
</dbReference>
<dbReference type="InterPro" id="IPR006162">
    <property type="entry name" value="Ppantetheine_attach_site"/>
</dbReference>
<dbReference type="Gene3D" id="1.10.10.1830">
    <property type="entry name" value="Non-ribosomal peptide synthase, adenylation domain"/>
    <property type="match status" value="1"/>
</dbReference>
<dbReference type="SUPFAM" id="SSF53335">
    <property type="entry name" value="S-adenosyl-L-methionine-dependent methyltransferases"/>
    <property type="match status" value="1"/>
</dbReference>
<dbReference type="SUPFAM" id="SSF53474">
    <property type="entry name" value="alpha/beta-Hydrolases"/>
    <property type="match status" value="1"/>
</dbReference>
<keyword evidence="3" id="KW-0596">Phosphopantetheine</keyword>
<dbReference type="SUPFAM" id="SSF47336">
    <property type="entry name" value="ACP-like"/>
    <property type="match status" value="1"/>
</dbReference>
<dbReference type="Pfam" id="PF00668">
    <property type="entry name" value="Condensation"/>
    <property type="match status" value="1"/>
</dbReference>
<name>G9XWQ5_DESHA</name>
<dbReference type="PROSITE" id="PS50075">
    <property type="entry name" value="CARRIER"/>
    <property type="match status" value="1"/>
</dbReference>
<comment type="pathway">
    <text evidence="2">Siderophore biosynthesis.</text>
</comment>
<dbReference type="InterPro" id="IPR057737">
    <property type="entry name" value="Condensation_MtbB-like"/>
</dbReference>
<dbReference type="SUPFAM" id="SSF56801">
    <property type="entry name" value="Acetyl-CoA synthetase-like"/>
    <property type="match status" value="1"/>
</dbReference>
<reference evidence="9 10" key="1">
    <citation type="submission" date="2011-08" db="EMBL/GenBank/DDBJ databases">
        <authorList>
            <person name="Weinstock G."/>
            <person name="Sodergren E."/>
            <person name="Clifton S."/>
            <person name="Fulton L."/>
            <person name="Fulton B."/>
            <person name="Courtney L."/>
            <person name="Fronick C."/>
            <person name="Harrison M."/>
            <person name="Strong C."/>
            <person name="Farmer C."/>
            <person name="Delahaunty K."/>
            <person name="Markovic C."/>
            <person name="Hall O."/>
            <person name="Minx P."/>
            <person name="Tomlinson C."/>
            <person name="Mitreva M."/>
            <person name="Hou S."/>
            <person name="Chen J."/>
            <person name="Wollam A."/>
            <person name="Pepin K.H."/>
            <person name="Johnson M."/>
            <person name="Bhonagiri V."/>
            <person name="Zhang X."/>
            <person name="Suruliraj S."/>
            <person name="Warren W."/>
            <person name="Chinwalla A."/>
            <person name="Mardis E.R."/>
            <person name="Wilson R.K."/>
        </authorList>
    </citation>
    <scope>NUCLEOTIDE SEQUENCE [LARGE SCALE GENOMIC DNA]</scope>
    <source>
        <strain evidence="9 10">DP7</strain>
    </source>
</reference>
<keyword evidence="4" id="KW-0597">Phosphoprotein</keyword>
<dbReference type="GO" id="GO:0043041">
    <property type="term" value="P:amino acid activation for nonribosomal peptide biosynthetic process"/>
    <property type="evidence" value="ECO:0007669"/>
    <property type="project" value="TreeGrafter"/>
</dbReference>
<feature type="region of interest" description="Disordered" evidence="7">
    <location>
        <begin position="667"/>
        <end position="711"/>
    </location>
</feature>
<dbReference type="GO" id="GO:0031177">
    <property type="term" value="F:phosphopantetheine binding"/>
    <property type="evidence" value="ECO:0007669"/>
    <property type="project" value="TreeGrafter"/>
</dbReference>
<dbReference type="Pfam" id="PF00550">
    <property type="entry name" value="PP-binding"/>
    <property type="match status" value="1"/>
</dbReference>
<feature type="compositionally biased region" description="Low complexity" evidence="7">
    <location>
        <begin position="689"/>
        <end position="711"/>
    </location>
</feature>
<dbReference type="CDD" id="cd19535">
    <property type="entry name" value="Cyc_NRPS"/>
    <property type="match status" value="1"/>
</dbReference>
<dbReference type="InterPro" id="IPR045851">
    <property type="entry name" value="AMP-bd_C_sf"/>
</dbReference>
<evidence type="ECO:0000259" key="8">
    <source>
        <dbReference type="PROSITE" id="PS50075"/>
    </source>
</evidence>
<dbReference type="GO" id="GO:0016874">
    <property type="term" value="F:ligase activity"/>
    <property type="evidence" value="ECO:0007669"/>
    <property type="project" value="UniProtKB-KW"/>
</dbReference>
<dbReference type="InterPro" id="IPR009081">
    <property type="entry name" value="PP-bd_ACP"/>
</dbReference>
<protein>
    <submittedName>
        <fullName evidence="9">AMP-binding enzyme</fullName>
    </submittedName>
</protein>
<comment type="cofactor">
    <cofactor evidence="1">
        <name>pantetheine 4'-phosphate</name>
        <dbReference type="ChEBI" id="CHEBI:47942"/>
    </cofactor>
</comment>
<feature type="region of interest" description="Disordered" evidence="7">
    <location>
        <begin position="761"/>
        <end position="784"/>
    </location>
</feature>
<dbReference type="CDD" id="cd02440">
    <property type="entry name" value="AdoMet_MTases"/>
    <property type="match status" value="1"/>
</dbReference>
<evidence type="ECO:0000313" key="10">
    <source>
        <dbReference type="Proteomes" id="UP000004416"/>
    </source>
</evidence>
<dbReference type="GO" id="GO:0017000">
    <property type="term" value="P:antibiotic biosynthetic process"/>
    <property type="evidence" value="ECO:0007669"/>
    <property type="project" value="UniProtKB-KW"/>
</dbReference>
<dbReference type="InterPro" id="IPR020845">
    <property type="entry name" value="AMP-binding_CS"/>
</dbReference>
<dbReference type="InterPro" id="IPR013217">
    <property type="entry name" value="Methyltransf_12"/>
</dbReference>
<dbReference type="Gene3D" id="3.30.300.30">
    <property type="match status" value="1"/>
</dbReference>
<evidence type="ECO:0000256" key="5">
    <source>
        <dbReference type="ARBA" id="ARBA00022598"/>
    </source>
</evidence>
<dbReference type="InterPro" id="IPR029058">
    <property type="entry name" value="AB_hydrolase_fold"/>
</dbReference>
<dbReference type="PANTHER" id="PTHR45527:SF10">
    <property type="entry name" value="PYOCHELIN SYNTHASE PCHF"/>
    <property type="match status" value="1"/>
</dbReference>
<dbReference type="FunFam" id="3.30.559.10:FF:000023">
    <property type="entry name" value="Non-ribosomal peptide synthetase"/>
    <property type="match status" value="1"/>
</dbReference>
<dbReference type="Gene3D" id="3.40.50.12780">
    <property type="entry name" value="N-terminal domain of ligase-like"/>
    <property type="match status" value="2"/>
</dbReference>
<dbReference type="InterPro" id="IPR023213">
    <property type="entry name" value="CAT-like_dom_sf"/>
</dbReference>
<evidence type="ECO:0000256" key="3">
    <source>
        <dbReference type="ARBA" id="ARBA00022450"/>
    </source>
</evidence>
<dbReference type="InterPro" id="IPR029063">
    <property type="entry name" value="SAM-dependent_MTases_sf"/>
</dbReference>
<accession>G9XWQ5</accession>
<sequence>MTIEKRMKEFRNQGIVLWPEGSALKFKAPKGVVTEEIRSFLKENKQGIIQYLEGNQQAGLARNTGGRFNKFPLTDIQNSYVVGRNKHYELGGVACHGYLEIEFEEILDMRRLEAAWNKVIQKHDMLRAIVYDVGYQIVQETVPLVRIPVLDPGGEGNDQGREALRESLAHKQYPLGQWPMCEVAVSLDAEKSVVHFSVDMLIADFSSMNIILNDLEHFYRNPEEPISYPTLYRDSVMYQNDRKRLNPRERQAAEAYWEQKLPALGEAPELPVIKKTGLTEHTFSQKKLFLERERWQAFCERAKEAQITPSVLVMAALAEVTALWSSSHKFSINTTIFNRPPLAEDIQQVVGDFTDVIVSSIDLDFSIPFSQRAQAIQKDLWADLEHSALSGVEVLRKMTKERKKNIIIPVVFTSTAGIAGKEDATVRRRVRYKISQTPQVYLDCQVADENGGAKINWDVRDGVFEEPVINDMFESFSRLISSLCDPEQQVLADHFPVELPLGTREVRKIINATAREYPPRMMQEGFLYSLKHYPNKTALITDREEFTYASFSRYVKTVVDLLKKQDVQPGDRVGISIDKNQWQIAAVMAVLLVKGTYVPIDVHQPPARREKIMRGAGIKVLLTQDESCSPREGRIAREGCFVQEGCPPWEGCTTINLQEVSLGDEPLDVFASDPDAPRAADPGPGGPGADDPGAGALGPASPDAGALGPAATDAGALGPAATDAGALGSAASEAGALGSAASDAGAFGSAASDAGALGPAASDAGALGSSAPDPAAPGSASSSPDYDRPAYIIFTSGTTGEPKGVVISHRAAMNTIMDVNHRYGIDEADVFLCLANLSFDLSVYDIFGCFAAGGTLVMPASSQIRDPKYLYELILLNRISVWNSVPAQMQMVVNYLESVESMKKKAPLSKVFLSGDWIPVNLPERIGAMFPQARVVSMGGATEASIWSIYYDIAKGEVFGKSVPYGKPMANQRFYVLNGEGRPCPDYVEGNLYIAGDGLSLGYLNDEKLNAEKYGRLPATGERIYRTGDRGYYRRDGNIMFRGREAGDEQIKIHGHRIELAEIRTALTDYPLIDSALALAVGTPPDELKISAVMTPKRRSEQQDIGADDQELAMLAAAGRFYEAGMDGELLEKWTTKSEEVVISDIYHTFKGFGIFAEVDKRHAWEEIMQTMNIPEKLHKLTKLWLQVLVKEGVLREEEQAFALVEHNLHLDSGALWDEFYRIEEEFNYSREFVDYLKKSSDVLPEMIQGQENPLNVLFPKGDVAPAMAAYHDNKINQIQNGIAVKEVLYLCRQTNQKEPGRPFRILEVGAGVGGTSLDLIPQLAGRQVEYHFTDLSAFFLNHAQENFRSYEWVNYGLFDINQDFALQGYEAFSFDLILCANVLHNARDIHEVMDNLKHLLVDRGTMIILEETRVSYMLLTSMEFKDGLTGFQDERGEEQTFFTRAQWEKIFSRHGGKVVFEFPGQDSKLDISGQTIYITRYAGEYEPLDKGQVQEHLANTVAPYMIPSTMLVLPALPLTDNKKVDMGRVRAYLEQNHQASGTEPGEKALPETELEKRIAAIWCRELKIASLGREDNFYEVGGDSLLIAQVVGKMVEEIEEAEGWEWSALLTEMMQTPTVKEVAAKIERFFSHRDTFIDPSLIQIKDSRLPREQSVAKVLFHAGTGTLSAYTDLIAYIEKDSKEDESVLGFSFGNEVDYISMETQDTFKLLGKKYGKILSSLGFANYILIGHCVGGVIALEAAEHLRESGHRVSDVTLISATIQMQKEMTHYRELPDQVYARALETSLDNELLLERTFARLINANEYEAGYTTQEADLERCIEFLVKERQGEVSAEALCSLDGPYQEIGDNFKELSRKPISERLNDLYATIERSESNLMEHERRMLNTLFNIFSQNFGCVASHEPRPYGGQVRLFSCEQQEGSFFREFFGENLETWLPYLQGEYSYEVIAGQHFDCIVEPNLQKNIGKILDFRY</sequence>